<name>A0A9W7HQK7_HIBTR</name>
<feature type="domain" description="TTF-type" evidence="2">
    <location>
        <begin position="102"/>
        <end position="201"/>
    </location>
</feature>
<dbReference type="GO" id="GO:0046983">
    <property type="term" value="F:protein dimerization activity"/>
    <property type="evidence" value="ECO:0007669"/>
    <property type="project" value="InterPro"/>
</dbReference>
<dbReference type="AlphaFoldDB" id="A0A9W7HQK7"/>
<sequence length="486" mass="56502">MKKSSTIDAFFKRKNVEISSPTEQPNTLSNHNPLIPDDNPTKAQRIEVNEGFDISLFERDPRLRKQIWQYPVNMRDEIRRAYIKVDPYQAILTEYPKSNKVPRRSFQASWFKLFPSWLEYSPSKDATFCLPCFLFHKENGPSGSNAFTVDGFQNWKKVRDGKNCSFLAHVGKDHNSPHRNAERACALLVNQSSHVQKKIEQFSSQQVVENKVRLKASIDAVMWLAFQGCAFRVGASCKRTDQLKAAHAANVAYLLDIDEIQSGKGLHQIVNIPIPDLNAHYVARKGRARRQQDDITMEHYYKIDIFNNVIDTQLQELNDKFNDHTMELLTLSSALDPKEMHTSFRIDDICQLVQKFYPSDFAEHEMMQLRMQFEHFDHVRQLSDFKSLETISDLCQWLVKTRKSEIYPLVYRVVTLILTLPVSTATTERSFSAMNIIKNKLRNKIEDDFLSNCLLIYIEKEIAETFDVDSIISDFCDMKERRVSFY</sequence>
<proteinExistence type="predicted"/>
<dbReference type="PANTHER" id="PTHR11697:SF231">
    <property type="entry name" value="TTF-TYPE DOMAIN-CONTAINING PROTEIN"/>
    <property type="match status" value="1"/>
</dbReference>
<reference evidence="3" key="1">
    <citation type="submission" date="2023-05" db="EMBL/GenBank/DDBJ databases">
        <title>Genome and transcriptome analyses reveal genes involved in the formation of fine ridges on petal epidermal cells in Hibiscus trionum.</title>
        <authorList>
            <person name="Koshimizu S."/>
            <person name="Masuda S."/>
            <person name="Ishii T."/>
            <person name="Shirasu K."/>
            <person name="Hoshino A."/>
            <person name="Arita M."/>
        </authorList>
    </citation>
    <scope>NUCLEOTIDE SEQUENCE</scope>
    <source>
        <strain evidence="3">Hamamatsu line</strain>
    </source>
</reference>
<dbReference type="InterPro" id="IPR008906">
    <property type="entry name" value="HATC_C_dom"/>
</dbReference>
<evidence type="ECO:0000256" key="1">
    <source>
        <dbReference type="SAM" id="MobiDB-lite"/>
    </source>
</evidence>
<dbReference type="PANTHER" id="PTHR11697">
    <property type="entry name" value="GENERAL TRANSCRIPTION FACTOR 2-RELATED ZINC FINGER PROTEIN"/>
    <property type="match status" value="1"/>
</dbReference>
<dbReference type="OrthoDB" id="999779at2759"/>
<comment type="caution">
    <text evidence="3">The sequence shown here is derived from an EMBL/GenBank/DDBJ whole genome shotgun (WGS) entry which is preliminary data.</text>
</comment>
<dbReference type="Pfam" id="PF05699">
    <property type="entry name" value="Dimer_Tnp_hAT"/>
    <property type="match status" value="1"/>
</dbReference>
<gene>
    <name evidence="3" type="ORF">HRI_001771600</name>
</gene>
<dbReference type="Proteomes" id="UP001165190">
    <property type="component" value="Unassembled WGS sequence"/>
</dbReference>
<feature type="compositionally biased region" description="Polar residues" evidence="1">
    <location>
        <begin position="19"/>
        <end position="32"/>
    </location>
</feature>
<evidence type="ECO:0000259" key="2">
    <source>
        <dbReference type="SMART" id="SM00597"/>
    </source>
</evidence>
<protein>
    <recommendedName>
        <fullName evidence="2">TTF-type domain-containing protein</fullName>
    </recommendedName>
</protein>
<dbReference type="EMBL" id="BSYR01000018">
    <property type="protein sequence ID" value="GMI81023.1"/>
    <property type="molecule type" value="Genomic_DNA"/>
</dbReference>
<dbReference type="SUPFAM" id="SSF53098">
    <property type="entry name" value="Ribonuclease H-like"/>
    <property type="match status" value="1"/>
</dbReference>
<dbReference type="InterPro" id="IPR006580">
    <property type="entry name" value="Znf_TTF"/>
</dbReference>
<evidence type="ECO:0000313" key="4">
    <source>
        <dbReference type="Proteomes" id="UP001165190"/>
    </source>
</evidence>
<dbReference type="SMART" id="SM00597">
    <property type="entry name" value="ZnF_TTF"/>
    <property type="match status" value="1"/>
</dbReference>
<feature type="region of interest" description="Disordered" evidence="1">
    <location>
        <begin position="19"/>
        <end position="39"/>
    </location>
</feature>
<organism evidence="3 4">
    <name type="scientific">Hibiscus trionum</name>
    <name type="common">Flower of an hour</name>
    <dbReference type="NCBI Taxonomy" id="183268"/>
    <lineage>
        <taxon>Eukaryota</taxon>
        <taxon>Viridiplantae</taxon>
        <taxon>Streptophyta</taxon>
        <taxon>Embryophyta</taxon>
        <taxon>Tracheophyta</taxon>
        <taxon>Spermatophyta</taxon>
        <taxon>Magnoliopsida</taxon>
        <taxon>eudicotyledons</taxon>
        <taxon>Gunneridae</taxon>
        <taxon>Pentapetalae</taxon>
        <taxon>rosids</taxon>
        <taxon>malvids</taxon>
        <taxon>Malvales</taxon>
        <taxon>Malvaceae</taxon>
        <taxon>Malvoideae</taxon>
        <taxon>Hibiscus</taxon>
    </lineage>
</organism>
<dbReference type="InterPro" id="IPR055298">
    <property type="entry name" value="AtLOH3-like"/>
</dbReference>
<dbReference type="InterPro" id="IPR012337">
    <property type="entry name" value="RNaseH-like_sf"/>
</dbReference>
<evidence type="ECO:0000313" key="3">
    <source>
        <dbReference type="EMBL" id="GMI81023.1"/>
    </source>
</evidence>
<keyword evidence="4" id="KW-1185">Reference proteome</keyword>
<accession>A0A9W7HQK7</accession>